<evidence type="ECO:0000313" key="9">
    <source>
        <dbReference type="EMBL" id="SBW07052.1"/>
    </source>
</evidence>
<gene>
    <name evidence="9" type="primary">rsxE</name>
    <name evidence="8" type="synonym">rnfE</name>
    <name evidence="9" type="ORF">KL86APRO_12194</name>
</gene>
<comment type="similarity">
    <text evidence="8">Belongs to the NqrDE/RnfAE family.</text>
</comment>
<dbReference type="NCBIfam" id="NF009070">
    <property type="entry name" value="PRK12405.1"/>
    <property type="match status" value="1"/>
</dbReference>
<dbReference type="EC" id="7.-.-.-" evidence="8"/>
<keyword evidence="4 8" id="KW-1278">Translocase</keyword>
<dbReference type="PIRSF" id="PIRSF006102">
    <property type="entry name" value="NQR_DE"/>
    <property type="match status" value="1"/>
</dbReference>
<dbReference type="GO" id="GO:0005886">
    <property type="term" value="C:plasma membrane"/>
    <property type="evidence" value="ECO:0007669"/>
    <property type="project" value="UniProtKB-SubCell"/>
</dbReference>
<dbReference type="NCBIfam" id="TIGR01948">
    <property type="entry name" value="rnfE"/>
    <property type="match status" value="1"/>
</dbReference>
<keyword evidence="5 8" id="KW-0249">Electron transport</keyword>
<evidence type="ECO:0000256" key="3">
    <source>
        <dbReference type="ARBA" id="ARBA00022692"/>
    </source>
</evidence>
<keyword evidence="6 8" id="KW-1133">Transmembrane helix</keyword>
<sequence>MTARALEILKDGLWTSNVTLAQKLALCPLLAVTATATNGLGMGLATTAVLIATNVAISALRRVITPQVRIPAFILVIAGIVTLVDMAINAWGHELYKVLGLFIPLIVTNCVILGRAEAFASRNRAAHAALDGLGMGLGFTLALTLVGGIREMLGSGTLFAGAALMLGAPMGFLETVVIPGYKGFLLMILPPGGFLVLGFVLAAKRAFELRAGRRAAAAAAR</sequence>
<evidence type="ECO:0000256" key="1">
    <source>
        <dbReference type="ARBA" id="ARBA00004127"/>
    </source>
</evidence>
<organism evidence="9">
    <name type="scientific">uncultured Alphaproteobacteria bacterium</name>
    <dbReference type="NCBI Taxonomy" id="91750"/>
    <lineage>
        <taxon>Bacteria</taxon>
        <taxon>Pseudomonadati</taxon>
        <taxon>Pseudomonadota</taxon>
        <taxon>Alphaproteobacteria</taxon>
        <taxon>environmental samples</taxon>
    </lineage>
</organism>
<keyword evidence="2 8" id="KW-0813">Transport</keyword>
<dbReference type="InterPro" id="IPR010968">
    <property type="entry name" value="RnfE"/>
</dbReference>
<keyword evidence="3 8" id="KW-0812">Transmembrane</keyword>
<feature type="transmembrane region" description="Helical" evidence="8">
    <location>
        <begin position="152"/>
        <end position="172"/>
    </location>
</feature>
<comment type="subunit">
    <text evidence="8">The complex is composed of six subunits: RnfA, RnfB, RnfC, RnfD, RnfE and RnfG.</text>
</comment>
<dbReference type="GO" id="GO:0022900">
    <property type="term" value="P:electron transport chain"/>
    <property type="evidence" value="ECO:0007669"/>
    <property type="project" value="UniProtKB-UniRule"/>
</dbReference>
<name>A0A212K5Y7_9PROT</name>
<dbReference type="EMBL" id="FLUO01000001">
    <property type="protein sequence ID" value="SBW07052.1"/>
    <property type="molecule type" value="Genomic_DNA"/>
</dbReference>
<keyword evidence="8" id="KW-0997">Cell inner membrane</keyword>
<dbReference type="InterPro" id="IPR003667">
    <property type="entry name" value="NqrDE/RnfAE"/>
</dbReference>
<evidence type="ECO:0000256" key="2">
    <source>
        <dbReference type="ARBA" id="ARBA00022448"/>
    </source>
</evidence>
<feature type="transmembrane region" description="Helical" evidence="8">
    <location>
        <begin position="184"/>
        <end position="203"/>
    </location>
</feature>
<dbReference type="PANTHER" id="PTHR30586">
    <property type="entry name" value="ELECTRON TRANSPORT COMPLEX PROTEIN RNFE"/>
    <property type="match status" value="1"/>
</dbReference>
<dbReference type="GO" id="GO:0012505">
    <property type="term" value="C:endomembrane system"/>
    <property type="evidence" value="ECO:0007669"/>
    <property type="project" value="UniProtKB-SubCell"/>
</dbReference>
<evidence type="ECO:0000256" key="5">
    <source>
        <dbReference type="ARBA" id="ARBA00022982"/>
    </source>
</evidence>
<dbReference type="HAMAP" id="MF_00478">
    <property type="entry name" value="RsxE_RnfE"/>
    <property type="match status" value="1"/>
</dbReference>
<evidence type="ECO:0000256" key="7">
    <source>
        <dbReference type="ARBA" id="ARBA00023136"/>
    </source>
</evidence>
<reference evidence="9" key="1">
    <citation type="submission" date="2016-04" db="EMBL/GenBank/DDBJ databases">
        <authorList>
            <person name="Evans L.H."/>
            <person name="Alamgir A."/>
            <person name="Owens N."/>
            <person name="Weber N.D."/>
            <person name="Virtaneva K."/>
            <person name="Barbian K."/>
            <person name="Babar A."/>
            <person name="Rosenke K."/>
        </authorList>
    </citation>
    <scope>NUCLEOTIDE SEQUENCE</scope>
    <source>
        <strain evidence="9">86</strain>
    </source>
</reference>
<dbReference type="AlphaFoldDB" id="A0A212K5Y7"/>
<keyword evidence="7 8" id="KW-0472">Membrane</keyword>
<feature type="transmembrane region" description="Helical" evidence="8">
    <location>
        <begin position="72"/>
        <end position="92"/>
    </location>
</feature>
<accession>A0A212K5Y7</accession>
<keyword evidence="8" id="KW-1003">Cell membrane</keyword>
<evidence type="ECO:0000256" key="6">
    <source>
        <dbReference type="ARBA" id="ARBA00022989"/>
    </source>
</evidence>
<dbReference type="Pfam" id="PF02508">
    <property type="entry name" value="Rnf-Nqr"/>
    <property type="match status" value="1"/>
</dbReference>
<feature type="transmembrane region" description="Helical" evidence="8">
    <location>
        <begin position="39"/>
        <end position="60"/>
    </location>
</feature>
<comment type="function">
    <text evidence="8">Part of a membrane-bound complex that couples electron transfer with translocation of ions across the membrane.</text>
</comment>
<protein>
    <recommendedName>
        <fullName evidence="8">Ion-translocating oxidoreductase complex subunit E</fullName>
        <ecNumber evidence="8">7.-.-.-</ecNumber>
    </recommendedName>
    <alternativeName>
        <fullName evidence="8">Rnf electron transport complex subunit E</fullName>
    </alternativeName>
</protein>
<feature type="transmembrane region" description="Helical" evidence="8">
    <location>
        <begin position="128"/>
        <end position="146"/>
    </location>
</feature>
<proteinExistence type="inferred from homology"/>
<dbReference type="PANTHER" id="PTHR30586:SF0">
    <property type="entry name" value="ION-TRANSLOCATING OXIDOREDUCTASE COMPLEX SUBUNIT E"/>
    <property type="match status" value="1"/>
</dbReference>
<evidence type="ECO:0000256" key="4">
    <source>
        <dbReference type="ARBA" id="ARBA00022967"/>
    </source>
</evidence>
<evidence type="ECO:0000256" key="8">
    <source>
        <dbReference type="HAMAP-Rule" id="MF_00478"/>
    </source>
</evidence>
<comment type="subcellular location">
    <subcellularLocation>
        <location evidence="8">Cell inner membrane</location>
        <topology evidence="8">Multi-pass membrane protein</topology>
    </subcellularLocation>
    <subcellularLocation>
        <location evidence="1">Endomembrane system</location>
        <topology evidence="1">Multi-pass membrane protein</topology>
    </subcellularLocation>
</comment>